<organism evidence="1">
    <name type="scientific">Anguilla anguilla</name>
    <name type="common">European freshwater eel</name>
    <name type="synonym">Muraena anguilla</name>
    <dbReference type="NCBI Taxonomy" id="7936"/>
    <lineage>
        <taxon>Eukaryota</taxon>
        <taxon>Metazoa</taxon>
        <taxon>Chordata</taxon>
        <taxon>Craniata</taxon>
        <taxon>Vertebrata</taxon>
        <taxon>Euteleostomi</taxon>
        <taxon>Actinopterygii</taxon>
        <taxon>Neopterygii</taxon>
        <taxon>Teleostei</taxon>
        <taxon>Anguilliformes</taxon>
        <taxon>Anguillidae</taxon>
        <taxon>Anguilla</taxon>
    </lineage>
</organism>
<dbReference type="EMBL" id="GBXM01054514">
    <property type="protein sequence ID" value="JAH54063.1"/>
    <property type="molecule type" value="Transcribed_RNA"/>
</dbReference>
<name>A0A0E9TMU8_ANGAN</name>
<evidence type="ECO:0000313" key="1">
    <source>
        <dbReference type="EMBL" id="JAH54063.1"/>
    </source>
</evidence>
<reference evidence="1" key="2">
    <citation type="journal article" date="2015" name="Fish Shellfish Immunol.">
        <title>Early steps in the European eel (Anguilla anguilla)-Vibrio vulnificus interaction in the gills: Role of the RtxA13 toxin.</title>
        <authorList>
            <person name="Callol A."/>
            <person name="Pajuelo D."/>
            <person name="Ebbesson L."/>
            <person name="Teles M."/>
            <person name="MacKenzie S."/>
            <person name="Amaro C."/>
        </authorList>
    </citation>
    <scope>NUCLEOTIDE SEQUENCE</scope>
</reference>
<sequence>MITSSDILRPIFHQHLPLNLTSGKTHFCFVFTFVSS</sequence>
<reference evidence="1" key="1">
    <citation type="submission" date="2014-11" db="EMBL/GenBank/DDBJ databases">
        <authorList>
            <person name="Amaro Gonzalez C."/>
        </authorList>
    </citation>
    <scope>NUCLEOTIDE SEQUENCE</scope>
</reference>
<accession>A0A0E9TMU8</accession>
<protein>
    <submittedName>
        <fullName evidence="1">Uncharacterized protein</fullName>
    </submittedName>
</protein>
<proteinExistence type="predicted"/>
<dbReference type="AlphaFoldDB" id="A0A0E9TMU8"/>